<reference evidence="10" key="1">
    <citation type="journal article" date="2020" name="Stud. Mycol.">
        <title>101 Dothideomycetes genomes: a test case for predicting lifestyles and emergence of pathogens.</title>
        <authorList>
            <person name="Haridas S."/>
            <person name="Albert R."/>
            <person name="Binder M."/>
            <person name="Bloem J."/>
            <person name="Labutti K."/>
            <person name="Salamov A."/>
            <person name="Andreopoulos B."/>
            <person name="Baker S."/>
            <person name="Barry K."/>
            <person name="Bills G."/>
            <person name="Bluhm B."/>
            <person name="Cannon C."/>
            <person name="Castanera R."/>
            <person name="Culley D."/>
            <person name="Daum C."/>
            <person name="Ezra D."/>
            <person name="Gonzalez J."/>
            <person name="Henrissat B."/>
            <person name="Kuo A."/>
            <person name="Liang C."/>
            <person name="Lipzen A."/>
            <person name="Lutzoni F."/>
            <person name="Magnuson J."/>
            <person name="Mondo S."/>
            <person name="Nolan M."/>
            <person name="Ohm R."/>
            <person name="Pangilinan J."/>
            <person name="Park H.-J."/>
            <person name="Ramirez L."/>
            <person name="Alfaro M."/>
            <person name="Sun H."/>
            <person name="Tritt A."/>
            <person name="Yoshinaga Y."/>
            <person name="Zwiers L.-H."/>
            <person name="Turgeon B."/>
            <person name="Goodwin S."/>
            <person name="Spatafora J."/>
            <person name="Crous P."/>
            <person name="Grigoriev I."/>
        </authorList>
    </citation>
    <scope>NUCLEOTIDE SEQUENCE</scope>
    <source>
        <strain evidence="10">CBS 207.26</strain>
    </source>
</reference>
<dbReference type="InterPro" id="IPR050121">
    <property type="entry name" value="Cytochrome_P450_monoxygenase"/>
</dbReference>
<dbReference type="GO" id="GO:0020037">
    <property type="term" value="F:heme binding"/>
    <property type="evidence" value="ECO:0007669"/>
    <property type="project" value="InterPro"/>
</dbReference>
<dbReference type="AlphaFoldDB" id="A0A6A6DC17"/>
<evidence type="ECO:0000256" key="7">
    <source>
        <dbReference type="PIRSR" id="PIRSR602401-1"/>
    </source>
</evidence>
<evidence type="ECO:0000313" key="11">
    <source>
        <dbReference type="Proteomes" id="UP000800200"/>
    </source>
</evidence>
<evidence type="ECO:0000256" key="8">
    <source>
        <dbReference type="RuleBase" id="RU000461"/>
    </source>
</evidence>
<keyword evidence="3 7" id="KW-0479">Metal-binding</keyword>
<evidence type="ECO:0000256" key="6">
    <source>
        <dbReference type="ARBA" id="ARBA00023033"/>
    </source>
</evidence>
<evidence type="ECO:0000256" key="9">
    <source>
        <dbReference type="SAM" id="Phobius"/>
    </source>
</evidence>
<keyword evidence="6 8" id="KW-0503">Monooxygenase</keyword>
<dbReference type="PANTHER" id="PTHR24305">
    <property type="entry name" value="CYTOCHROME P450"/>
    <property type="match status" value="1"/>
</dbReference>
<feature type="binding site" description="axial binding residue" evidence="7">
    <location>
        <position position="459"/>
    </location>
    <ligand>
        <name>heme</name>
        <dbReference type="ChEBI" id="CHEBI:30413"/>
    </ligand>
    <ligandPart>
        <name>Fe</name>
        <dbReference type="ChEBI" id="CHEBI:18248"/>
    </ligandPart>
</feature>
<evidence type="ECO:0000256" key="2">
    <source>
        <dbReference type="ARBA" id="ARBA00010617"/>
    </source>
</evidence>
<sequence>MAKMFNEFPFLAGLNASQVAIIAISIFFVRVVFLVVYRLCFHPLRGIPGPKLAAVTFWYEFYYDCIQRGQYVFKIEQLHKQYGNIVRINPSEVHFADPDFFNEIYCGANKKRTKWEWMTSGLFINHSIFGTVPHDLHRERRAAVSSLFSKAQVRRQQGDIQERVDTMLERLKIAGENGKIIDLKVAFPAFTADVAMNFAYGEGDDKLNTPDFDPNFALSVERGLNSLSLMNHLPWLGYPILLLRYAPERLILKLRMTSFMAAQKNIGKQARRIMSEQNTSEKARPTIFQQIMASKLPPSEKTYLRLVQDAGLVISAGTVSTAWALTVGTFHLLSEPEALQKLQAELLEVIPNRSVSANVVELEKLPYLAAVIQESLRLSVGGSHRSQRISPDEATIFTDRGTNKMWSIPSGTPMSMSHLLLFRDERIFPSHEKFRPERWLNNPAMERYQFAWSKGTRNCLGMNLAMAEILLMFAGIFRNFESGVGLRIEDSIGRIELFETDVSDVETVGDGGVPLQKPGSKGVRVRVLGRT</sequence>
<proteinExistence type="inferred from homology"/>
<dbReference type="InterPro" id="IPR036396">
    <property type="entry name" value="Cyt_P450_sf"/>
</dbReference>
<dbReference type="GO" id="GO:0016705">
    <property type="term" value="F:oxidoreductase activity, acting on paired donors, with incorporation or reduction of molecular oxygen"/>
    <property type="evidence" value="ECO:0007669"/>
    <property type="project" value="InterPro"/>
</dbReference>
<accession>A0A6A6DC17</accession>
<dbReference type="PRINTS" id="PR00463">
    <property type="entry name" value="EP450I"/>
</dbReference>
<evidence type="ECO:0000256" key="4">
    <source>
        <dbReference type="ARBA" id="ARBA00023002"/>
    </source>
</evidence>
<evidence type="ECO:0000313" key="10">
    <source>
        <dbReference type="EMBL" id="KAF2177011.1"/>
    </source>
</evidence>
<dbReference type="CDD" id="cd11062">
    <property type="entry name" value="CYP58-like"/>
    <property type="match status" value="1"/>
</dbReference>
<dbReference type="GO" id="GO:0005506">
    <property type="term" value="F:iron ion binding"/>
    <property type="evidence" value="ECO:0007669"/>
    <property type="project" value="InterPro"/>
</dbReference>
<dbReference type="SUPFAM" id="SSF48264">
    <property type="entry name" value="Cytochrome P450"/>
    <property type="match status" value="1"/>
</dbReference>
<dbReference type="InterPro" id="IPR001128">
    <property type="entry name" value="Cyt_P450"/>
</dbReference>
<keyword evidence="9" id="KW-0812">Transmembrane</keyword>
<dbReference type="InterPro" id="IPR002401">
    <property type="entry name" value="Cyt_P450_E_grp-I"/>
</dbReference>
<comment type="similarity">
    <text evidence="2 8">Belongs to the cytochrome P450 family.</text>
</comment>
<name>A0A6A6DC17_9PEZI</name>
<keyword evidence="9" id="KW-1133">Transmembrane helix</keyword>
<dbReference type="PANTHER" id="PTHR24305:SF157">
    <property type="entry name" value="N-ACETYLTRYPTOPHAN 6-HYDROXYLASE IVOC-RELATED"/>
    <property type="match status" value="1"/>
</dbReference>
<keyword evidence="4 8" id="KW-0560">Oxidoreductase</keyword>
<organism evidence="10 11">
    <name type="scientific">Zopfia rhizophila CBS 207.26</name>
    <dbReference type="NCBI Taxonomy" id="1314779"/>
    <lineage>
        <taxon>Eukaryota</taxon>
        <taxon>Fungi</taxon>
        <taxon>Dikarya</taxon>
        <taxon>Ascomycota</taxon>
        <taxon>Pezizomycotina</taxon>
        <taxon>Dothideomycetes</taxon>
        <taxon>Dothideomycetes incertae sedis</taxon>
        <taxon>Zopfiaceae</taxon>
        <taxon>Zopfia</taxon>
    </lineage>
</organism>
<evidence type="ECO:0000256" key="3">
    <source>
        <dbReference type="ARBA" id="ARBA00022723"/>
    </source>
</evidence>
<dbReference type="EMBL" id="ML994696">
    <property type="protein sequence ID" value="KAF2177011.1"/>
    <property type="molecule type" value="Genomic_DNA"/>
</dbReference>
<dbReference type="Proteomes" id="UP000800200">
    <property type="component" value="Unassembled WGS sequence"/>
</dbReference>
<dbReference type="PROSITE" id="PS00086">
    <property type="entry name" value="CYTOCHROME_P450"/>
    <property type="match status" value="1"/>
</dbReference>
<comment type="cofactor">
    <cofactor evidence="1 7">
        <name>heme</name>
        <dbReference type="ChEBI" id="CHEBI:30413"/>
    </cofactor>
</comment>
<dbReference type="Pfam" id="PF00067">
    <property type="entry name" value="p450"/>
    <property type="match status" value="1"/>
</dbReference>
<keyword evidence="11" id="KW-1185">Reference proteome</keyword>
<dbReference type="Gene3D" id="1.10.630.10">
    <property type="entry name" value="Cytochrome P450"/>
    <property type="match status" value="1"/>
</dbReference>
<dbReference type="GO" id="GO:0004497">
    <property type="term" value="F:monooxygenase activity"/>
    <property type="evidence" value="ECO:0007669"/>
    <property type="project" value="UniProtKB-KW"/>
</dbReference>
<keyword evidence="9" id="KW-0472">Membrane</keyword>
<evidence type="ECO:0000256" key="1">
    <source>
        <dbReference type="ARBA" id="ARBA00001971"/>
    </source>
</evidence>
<dbReference type="OrthoDB" id="3945418at2759"/>
<dbReference type="InterPro" id="IPR017972">
    <property type="entry name" value="Cyt_P450_CS"/>
</dbReference>
<evidence type="ECO:0000256" key="5">
    <source>
        <dbReference type="ARBA" id="ARBA00023004"/>
    </source>
</evidence>
<feature type="non-terminal residue" evidence="10">
    <location>
        <position position="1"/>
    </location>
</feature>
<keyword evidence="7 8" id="KW-0349">Heme</keyword>
<feature type="transmembrane region" description="Helical" evidence="9">
    <location>
        <begin position="20"/>
        <end position="41"/>
    </location>
</feature>
<keyword evidence="5 7" id="KW-0408">Iron</keyword>
<gene>
    <name evidence="10" type="ORF">K469DRAFT_677905</name>
</gene>
<protein>
    <submittedName>
        <fullName evidence="10">Cytochrome P450</fullName>
    </submittedName>
</protein>